<dbReference type="PANTHER" id="PTHR43267:SF1">
    <property type="entry name" value="TRNA THREONYLCARBAMOYLADENOSINE DEHYDRATASE"/>
    <property type="match status" value="1"/>
</dbReference>
<reference evidence="3" key="1">
    <citation type="submission" date="2009-09" db="EMBL/GenBank/DDBJ databases">
        <title>The complete chromosome of Desulfohalobium retbaense DSM 5692.</title>
        <authorList>
            <consortium name="US DOE Joint Genome Institute (JGI-PGF)"/>
            <person name="Lucas S."/>
            <person name="Copeland A."/>
            <person name="Lapidus A."/>
            <person name="Glavina del Rio T."/>
            <person name="Dalin E."/>
            <person name="Tice H."/>
            <person name="Bruce D."/>
            <person name="Goodwin L."/>
            <person name="Pitluck S."/>
            <person name="Kyrpides N."/>
            <person name="Mavromatis K."/>
            <person name="Ivanova N."/>
            <person name="Mikhailova N."/>
            <person name="Munk A.C."/>
            <person name="Brettin T."/>
            <person name="Detter J.C."/>
            <person name="Han C."/>
            <person name="Tapia R."/>
            <person name="Larimer F."/>
            <person name="Land M."/>
            <person name="Hauser L."/>
            <person name="Markowitz V."/>
            <person name="Cheng J.-F."/>
            <person name="Hugenholtz P."/>
            <person name="Woyke T."/>
            <person name="Wu D."/>
            <person name="Spring S."/>
            <person name="Klenk H.-P."/>
            <person name="Eisen J.A."/>
        </authorList>
    </citation>
    <scope>NUCLEOTIDE SEQUENCE [LARGE SCALE GENOMIC DNA]</scope>
    <source>
        <strain evidence="3">DSM 5692</strain>
    </source>
</reference>
<evidence type="ECO:0000313" key="2">
    <source>
        <dbReference type="EMBL" id="ACV69377.1"/>
    </source>
</evidence>
<dbReference type="STRING" id="485915.Dret_2093"/>
<dbReference type="AlphaFoldDB" id="C8X4A3"/>
<feature type="domain" description="THIF-type NAD/FAD binding fold" evidence="1">
    <location>
        <begin position="55"/>
        <end position="274"/>
    </location>
</feature>
<dbReference type="InterPro" id="IPR000594">
    <property type="entry name" value="ThiF_NAD_FAD-bd"/>
</dbReference>
<evidence type="ECO:0000313" key="3">
    <source>
        <dbReference type="Proteomes" id="UP000001052"/>
    </source>
</evidence>
<reference evidence="2 3" key="2">
    <citation type="journal article" date="2010" name="Stand. Genomic Sci.">
        <title>Complete genome sequence of Desulfohalobium retbaense type strain (HR(100)).</title>
        <authorList>
            <person name="Spring S."/>
            <person name="Nolan M."/>
            <person name="Lapidus A."/>
            <person name="Glavina Del Rio T."/>
            <person name="Copeland A."/>
            <person name="Tice H."/>
            <person name="Cheng J.F."/>
            <person name="Lucas S."/>
            <person name="Land M."/>
            <person name="Chen F."/>
            <person name="Bruce D."/>
            <person name="Goodwin L."/>
            <person name="Pitluck S."/>
            <person name="Ivanova N."/>
            <person name="Mavromatis K."/>
            <person name="Mikhailova N."/>
            <person name="Pati A."/>
            <person name="Chen A."/>
            <person name="Palaniappan K."/>
            <person name="Hauser L."/>
            <person name="Chang Y.J."/>
            <person name="Jeffries C.D."/>
            <person name="Munk C."/>
            <person name="Kiss H."/>
            <person name="Chain P."/>
            <person name="Han C."/>
            <person name="Brettin T."/>
            <person name="Detter J.C."/>
            <person name="Schuler E."/>
            <person name="Goker M."/>
            <person name="Rohde M."/>
            <person name="Bristow J."/>
            <person name="Eisen J.A."/>
            <person name="Markowitz V."/>
            <person name="Hugenholtz P."/>
            <person name="Kyrpides N.C."/>
            <person name="Klenk H.P."/>
        </authorList>
    </citation>
    <scope>NUCLEOTIDE SEQUENCE [LARGE SCALE GENOMIC DNA]</scope>
    <source>
        <strain evidence="2 3">DSM 5692</strain>
    </source>
</reference>
<dbReference type="GO" id="GO:0061504">
    <property type="term" value="P:cyclic threonylcarbamoyladenosine biosynthetic process"/>
    <property type="evidence" value="ECO:0007669"/>
    <property type="project" value="TreeGrafter"/>
</dbReference>
<accession>C8X4A3</accession>
<gene>
    <name evidence="2" type="ordered locus">Dret_2093</name>
</gene>
<dbReference type="HOGENOM" id="CLU_013325_10_4_7"/>
<dbReference type="eggNOG" id="COG0476">
    <property type="taxonomic scope" value="Bacteria"/>
</dbReference>
<organism evidence="2 3">
    <name type="scientific">Desulfohalobium retbaense (strain ATCC 49708 / DSM 5692 / JCM 16813 / HR100)</name>
    <dbReference type="NCBI Taxonomy" id="485915"/>
    <lineage>
        <taxon>Bacteria</taxon>
        <taxon>Pseudomonadati</taxon>
        <taxon>Thermodesulfobacteriota</taxon>
        <taxon>Desulfovibrionia</taxon>
        <taxon>Desulfovibrionales</taxon>
        <taxon>Desulfohalobiaceae</taxon>
        <taxon>Desulfohalobium</taxon>
    </lineage>
</organism>
<dbReference type="InterPro" id="IPR045886">
    <property type="entry name" value="ThiF/MoeB/HesA"/>
</dbReference>
<dbReference type="GO" id="GO:0008641">
    <property type="term" value="F:ubiquitin-like modifier activating enzyme activity"/>
    <property type="evidence" value="ECO:0007669"/>
    <property type="project" value="InterPro"/>
</dbReference>
<dbReference type="OrthoDB" id="9804286at2"/>
<dbReference type="KEGG" id="drt:Dret_2093"/>
<name>C8X4A3_DESRD</name>
<dbReference type="RefSeq" id="WP_015752518.1">
    <property type="nucleotide sequence ID" value="NC_013223.1"/>
</dbReference>
<dbReference type="GO" id="GO:0061503">
    <property type="term" value="F:tRNA threonylcarbamoyladenosine dehydratase"/>
    <property type="evidence" value="ECO:0007669"/>
    <property type="project" value="TreeGrafter"/>
</dbReference>
<dbReference type="EMBL" id="CP001734">
    <property type="protein sequence ID" value="ACV69377.1"/>
    <property type="molecule type" value="Genomic_DNA"/>
</dbReference>
<dbReference type="Pfam" id="PF00899">
    <property type="entry name" value="ThiF"/>
    <property type="match status" value="1"/>
</dbReference>
<sequence length="275" mass="28612">MEQLDKEIRAAAVSETAVLRILPEQSGSEIAARTGVSLHDVEGAALELDILPQRYRRNWAALQVAEQLLLHRSTVALAGLGGLGGYVLELLARCGVGSIRGVDGDIFESSNLNRQLLSGQSTLGQAKAEAAALRVEEINPAVAFSATLATLDQDGFLQWLEGSDLVIDALGGTRVRLALHRAAAELGLTVVSAAVAGATGVVATIAPGDAGLRALWTDEQGAEEDMGCLPHGVAVLAGMQSAEAVNILTGHGAALQGFMGALDLNDFSWERMEIG</sequence>
<proteinExistence type="predicted"/>
<dbReference type="InterPro" id="IPR035985">
    <property type="entry name" value="Ubiquitin-activating_enz"/>
</dbReference>
<protein>
    <submittedName>
        <fullName evidence="2">UBA/THIF-type NAD/FAD binding protein</fullName>
    </submittedName>
</protein>
<evidence type="ECO:0000259" key="1">
    <source>
        <dbReference type="Pfam" id="PF00899"/>
    </source>
</evidence>
<dbReference type="Gene3D" id="3.40.50.720">
    <property type="entry name" value="NAD(P)-binding Rossmann-like Domain"/>
    <property type="match status" value="1"/>
</dbReference>
<keyword evidence="3" id="KW-1185">Reference proteome</keyword>
<dbReference type="Proteomes" id="UP000001052">
    <property type="component" value="Chromosome"/>
</dbReference>
<dbReference type="SUPFAM" id="SSF69572">
    <property type="entry name" value="Activating enzymes of the ubiquitin-like proteins"/>
    <property type="match status" value="1"/>
</dbReference>
<dbReference type="PANTHER" id="PTHR43267">
    <property type="entry name" value="TRNA THREONYLCARBAMOYLADENOSINE DEHYDRATASE"/>
    <property type="match status" value="1"/>
</dbReference>